<feature type="region of interest" description="Disordered" evidence="1">
    <location>
        <begin position="238"/>
        <end position="273"/>
    </location>
</feature>
<accession>A0A2J6PUA0</accession>
<gene>
    <name evidence="2" type="ORF">NA56DRAFT_662232</name>
</gene>
<evidence type="ECO:0000256" key="1">
    <source>
        <dbReference type="SAM" id="MobiDB-lite"/>
    </source>
</evidence>
<feature type="region of interest" description="Disordered" evidence="1">
    <location>
        <begin position="149"/>
        <end position="191"/>
    </location>
</feature>
<keyword evidence="3" id="KW-1185">Reference proteome</keyword>
<protein>
    <submittedName>
        <fullName evidence="2">Uncharacterized protein</fullName>
    </submittedName>
</protein>
<feature type="compositionally biased region" description="Low complexity" evidence="1">
    <location>
        <begin position="162"/>
        <end position="174"/>
    </location>
</feature>
<dbReference type="AlphaFoldDB" id="A0A2J6PUA0"/>
<evidence type="ECO:0000313" key="2">
    <source>
        <dbReference type="EMBL" id="PMD17614.1"/>
    </source>
</evidence>
<sequence>MAISAGKSAPILHLIRKSTKSMRCTVNSVAAAAQVSTETLDLLVGLCARQGASLRIQRKKLAKLFRRHRSYLKPWLQPNFGITFKYGRAIDDVPSSIQSPIYDNSLHDGSLFGALLRSKKSTPNCRPAACKVNSYPALSVSSTIKPAPFLTPPDSSPSKQTSNFASSMASSRASPPITPPISPRAGRSFRPRYDSLDKQISHREQFDAQSIKVPHIHSGIISFLVTREKEQLLKVRNGASPNHWNANRHESSRATRGTAETDGEAEDDDDGIGSFEVRAMRAQQSRRLAAKQFLPPLVGPRRKR</sequence>
<name>A0A2J6PUA0_9HELO</name>
<feature type="compositionally biased region" description="Acidic residues" evidence="1">
    <location>
        <begin position="261"/>
        <end position="271"/>
    </location>
</feature>
<organism evidence="2 3">
    <name type="scientific">Hyaloscypha hepaticicola</name>
    <dbReference type="NCBI Taxonomy" id="2082293"/>
    <lineage>
        <taxon>Eukaryota</taxon>
        <taxon>Fungi</taxon>
        <taxon>Dikarya</taxon>
        <taxon>Ascomycota</taxon>
        <taxon>Pezizomycotina</taxon>
        <taxon>Leotiomycetes</taxon>
        <taxon>Helotiales</taxon>
        <taxon>Hyaloscyphaceae</taxon>
        <taxon>Hyaloscypha</taxon>
    </lineage>
</organism>
<proteinExistence type="predicted"/>
<reference evidence="2 3" key="1">
    <citation type="submission" date="2016-05" db="EMBL/GenBank/DDBJ databases">
        <title>A degradative enzymes factory behind the ericoid mycorrhizal symbiosis.</title>
        <authorList>
            <consortium name="DOE Joint Genome Institute"/>
            <person name="Martino E."/>
            <person name="Morin E."/>
            <person name="Grelet G."/>
            <person name="Kuo A."/>
            <person name="Kohler A."/>
            <person name="Daghino S."/>
            <person name="Barry K."/>
            <person name="Choi C."/>
            <person name="Cichocki N."/>
            <person name="Clum A."/>
            <person name="Copeland A."/>
            <person name="Hainaut M."/>
            <person name="Haridas S."/>
            <person name="Labutti K."/>
            <person name="Lindquist E."/>
            <person name="Lipzen A."/>
            <person name="Khouja H.-R."/>
            <person name="Murat C."/>
            <person name="Ohm R."/>
            <person name="Olson A."/>
            <person name="Spatafora J."/>
            <person name="Veneault-Fourrey C."/>
            <person name="Henrissat B."/>
            <person name="Grigoriev I."/>
            <person name="Martin F."/>
            <person name="Perotto S."/>
        </authorList>
    </citation>
    <scope>NUCLEOTIDE SEQUENCE [LARGE SCALE GENOMIC DNA]</scope>
    <source>
        <strain evidence="2 3">UAMH 7357</strain>
    </source>
</reference>
<dbReference type="EMBL" id="KZ613499">
    <property type="protein sequence ID" value="PMD17614.1"/>
    <property type="molecule type" value="Genomic_DNA"/>
</dbReference>
<dbReference type="Proteomes" id="UP000235672">
    <property type="component" value="Unassembled WGS sequence"/>
</dbReference>
<evidence type="ECO:0000313" key="3">
    <source>
        <dbReference type="Proteomes" id="UP000235672"/>
    </source>
</evidence>